<dbReference type="EMBL" id="WBKG01000047">
    <property type="protein sequence ID" value="KAB1978871.1"/>
    <property type="molecule type" value="Genomic_DNA"/>
</dbReference>
<dbReference type="InterPro" id="IPR002645">
    <property type="entry name" value="STAS_dom"/>
</dbReference>
<evidence type="ECO:0000259" key="3">
    <source>
        <dbReference type="PROSITE" id="PS50801"/>
    </source>
</evidence>
<dbReference type="Gene3D" id="3.30.750.24">
    <property type="entry name" value="STAS domain"/>
    <property type="match status" value="1"/>
</dbReference>
<organism evidence="4 5">
    <name type="scientific">Streptomyces triticiradicis</name>
    <dbReference type="NCBI Taxonomy" id="2651189"/>
    <lineage>
        <taxon>Bacteria</taxon>
        <taxon>Bacillati</taxon>
        <taxon>Actinomycetota</taxon>
        <taxon>Actinomycetes</taxon>
        <taxon>Kitasatosporales</taxon>
        <taxon>Streptomycetaceae</taxon>
        <taxon>Streptomyces</taxon>
    </lineage>
</organism>
<evidence type="ECO:0000256" key="1">
    <source>
        <dbReference type="ARBA" id="ARBA00009013"/>
    </source>
</evidence>
<dbReference type="InterPro" id="IPR036513">
    <property type="entry name" value="STAS_dom_sf"/>
</dbReference>
<protein>
    <recommendedName>
        <fullName evidence="2">Anti-sigma factor antagonist</fullName>
    </recommendedName>
</protein>
<evidence type="ECO:0000256" key="2">
    <source>
        <dbReference type="RuleBase" id="RU003749"/>
    </source>
</evidence>
<evidence type="ECO:0000313" key="5">
    <source>
        <dbReference type="Proteomes" id="UP000442990"/>
    </source>
</evidence>
<accession>A0A7J5D4E0</accession>
<comment type="caution">
    <text evidence="4">The sequence shown here is derived from an EMBL/GenBank/DDBJ whole genome shotgun (WGS) entry which is preliminary data.</text>
</comment>
<evidence type="ECO:0000313" key="4">
    <source>
        <dbReference type="EMBL" id="KAB1978871.1"/>
    </source>
</evidence>
<sequence length="122" mass="12656">MADIHHPAGQPARLSITQTTVDGIRVLAVAGELDADNVGTLRQALRVGEDSAPALTVLDLGAVTFMDSSAVNVLVAANRDATAAGGRLRMAALSEPVRRVVEIVGLDTIIACYPTLAQALRV</sequence>
<reference evidence="4 5" key="1">
    <citation type="submission" date="2019-09" db="EMBL/GenBank/DDBJ databases">
        <title>Isolation and identification of active actinomycetes.</title>
        <authorList>
            <person name="Yu Z."/>
            <person name="Han C."/>
            <person name="Yu B."/>
        </authorList>
    </citation>
    <scope>NUCLEOTIDE SEQUENCE [LARGE SCALE GENOMIC DNA]</scope>
    <source>
        <strain evidence="4 5">NEAU-H2</strain>
    </source>
</reference>
<dbReference type="PROSITE" id="PS50801">
    <property type="entry name" value="STAS"/>
    <property type="match status" value="1"/>
</dbReference>
<dbReference type="GO" id="GO:0043856">
    <property type="term" value="F:anti-sigma factor antagonist activity"/>
    <property type="evidence" value="ECO:0007669"/>
    <property type="project" value="InterPro"/>
</dbReference>
<dbReference type="CDD" id="cd07043">
    <property type="entry name" value="STAS_anti-anti-sigma_factors"/>
    <property type="match status" value="1"/>
</dbReference>
<name>A0A7J5D4E0_9ACTN</name>
<dbReference type="RefSeq" id="WP_151474013.1">
    <property type="nucleotide sequence ID" value="NZ_WBKG01000047.1"/>
</dbReference>
<gene>
    <name evidence="4" type="ORF">F8144_38130</name>
</gene>
<feature type="domain" description="STAS" evidence="3">
    <location>
        <begin position="14"/>
        <end position="122"/>
    </location>
</feature>
<dbReference type="PANTHER" id="PTHR33495:SF2">
    <property type="entry name" value="ANTI-SIGMA FACTOR ANTAGONIST TM_1081-RELATED"/>
    <property type="match status" value="1"/>
</dbReference>
<proteinExistence type="inferred from homology"/>
<dbReference type="Pfam" id="PF01740">
    <property type="entry name" value="STAS"/>
    <property type="match status" value="1"/>
</dbReference>
<keyword evidence="5" id="KW-1185">Reference proteome</keyword>
<dbReference type="Proteomes" id="UP000442990">
    <property type="component" value="Unassembled WGS sequence"/>
</dbReference>
<dbReference type="AlphaFoldDB" id="A0A7J5D4E0"/>
<dbReference type="NCBIfam" id="TIGR00377">
    <property type="entry name" value="ant_ant_sig"/>
    <property type="match status" value="1"/>
</dbReference>
<dbReference type="SUPFAM" id="SSF52091">
    <property type="entry name" value="SpoIIaa-like"/>
    <property type="match status" value="1"/>
</dbReference>
<comment type="similarity">
    <text evidence="1 2">Belongs to the anti-sigma-factor antagonist family.</text>
</comment>
<dbReference type="PANTHER" id="PTHR33495">
    <property type="entry name" value="ANTI-SIGMA FACTOR ANTAGONIST TM_1081-RELATED-RELATED"/>
    <property type="match status" value="1"/>
</dbReference>
<dbReference type="InterPro" id="IPR003658">
    <property type="entry name" value="Anti-sigma_ant"/>
</dbReference>